<keyword evidence="4" id="KW-1185">Reference proteome</keyword>
<comment type="caution">
    <text evidence="3">The sequence shown here is derived from an EMBL/GenBank/DDBJ whole genome shotgun (WGS) entry which is preliminary data.</text>
</comment>
<accession>A0A1Y1XEP0</accession>
<protein>
    <submittedName>
        <fullName evidence="3">Uncharacterized protein</fullName>
    </submittedName>
</protein>
<dbReference type="EMBL" id="MCFG01000057">
    <property type="protein sequence ID" value="ORX84177.1"/>
    <property type="molecule type" value="Genomic_DNA"/>
</dbReference>
<keyword evidence="1 2" id="KW-0175">Coiled coil</keyword>
<dbReference type="Proteomes" id="UP000193944">
    <property type="component" value="Unassembled WGS sequence"/>
</dbReference>
<feature type="coiled-coil region" evidence="2">
    <location>
        <begin position="87"/>
        <end position="139"/>
    </location>
</feature>
<evidence type="ECO:0000313" key="3">
    <source>
        <dbReference type="EMBL" id="ORX84177.1"/>
    </source>
</evidence>
<evidence type="ECO:0000256" key="2">
    <source>
        <dbReference type="SAM" id="Coils"/>
    </source>
</evidence>
<dbReference type="PANTHER" id="PTHR18870:SF9">
    <property type="entry name" value="PROTEIN TAG-278-RELATED"/>
    <property type="match status" value="1"/>
</dbReference>
<gene>
    <name evidence="3" type="ORF">BCR32DRAFT_133839</name>
</gene>
<dbReference type="PANTHER" id="PTHR18870">
    <property type="entry name" value="PROTEIN TAG-278-RELATED"/>
    <property type="match status" value="1"/>
</dbReference>
<organism evidence="3 4">
    <name type="scientific">Anaeromyces robustus</name>
    <dbReference type="NCBI Taxonomy" id="1754192"/>
    <lineage>
        <taxon>Eukaryota</taxon>
        <taxon>Fungi</taxon>
        <taxon>Fungi incertae sedis</taxon>
        <taxon>Chytridiomycota</taxon>
        <taxon>Chytridiomycota incertae sedis</taxon>
        <taxon>Neocallimastigomycetes</taxon>
        <taxon>Neocallimastigales</taxon>
        <taxon>Neocallimastigaceae</taxon>
        <taxon>Anaeromyces</taxon>
    </lineage>
</organism>
<name>A0A1Y1XEP0_9FUNG</name>
<proteinExistence type="predicted"/>
<sequence>MSSTYSSRDFSQVRKANKRGNSVISINNVHSYQSDIQYKMCKKIAQLTKVVYYLNSKDEDQQEQIESLKSLYEKEIENIINFGNSQIKKLSVDIEKFNIQKDAYESTLKVYTEKLQTMENQLKKEIEKENELKKERELQKKYNSKIRKKD</sequence>
<evidence type="ECO:0000313" key="4">
    <source>
        <dbReference type="Proteomes" id="UP000193944"/>
    </source>
</evidence>
<evidence type="ECO:0000256" key="1">
    <source>
        <dbReference type="ARBA" id="ARBA00023054"/>
    </source>
</evidence>
<reference evidence="3 4" key="1">
    <citation type="submission" date="2016-08" db="EMBL/GenBank/DDBJ databases">
        <title>A Parts List for Fungal Cellulosomes Revealed by Comparative Genomics.</title>
        <authorList>
            <consortium name="DOE Joint Genome Institute"/>
            <person name="Haitjema C.H."/>
            <person name="Gilmore S.P."/>
            <person name="Henske J.K."/>
            <person name="Solomon K.V."/>
            <person name="De Groot R."/>
            <person name="Kuo A."/>
            <person name="Mondo S.J."/>
            <person name="Salamov A.A."/>
            <person name="Labutti K."/>
            <person name="Zhao Z."/>
            <person name="Chiniquy J."/>
            <person name="Barry K."/>
            <person name="Brewer H.M."/>
            <person name="Purvine S.O."/>
            <person name="Wright A.T."/>
            <person name="Boxma B."/>
            <person name="Van Alen T."/>
            <person name="Hackstein J.H."/>
            <person name="Baker S.E."/>
            <person name="Grigoriev I.V."/>
            <person name="O'Malley M.A."/>
        </authorList>
    </citation>
    <scope>NUCLEOTIDE SEQUENCE [LARGE SCALE GENOMIC DNA]</scope>
    <source>
        <strain evidence="3 4">S4</strain>
    </source>
</reference>
<dbReference type="AlphaFoldDB" id="A0A1Y1XEP0"/>
<reference evidence="3 4" key="2">
    <citation type="submission" date="2016-08" db="EMBL/GenBank/DDBJ databases">
        <title>Pervasive Adenine N6-methylation of Active Genes in Fungi.</title>
        <authorList>
            <consortium name="DOE Joint Genome Institute"/>
            <person name="Mondo S.J."/>
            <person name="Dannebaum R.O."/>
            <person name="Kuo R.C."/>
            <person name="Labutti K."/>
            <person name="Haridas S."/>
            <person name="Kuo A."/>
            <person name="Salamov A."/>
            <person name="Ahrendt S.R."/>
            <person name="Lipzen A."/>
            <person name="Sullivan W."/>
            <person name="Andreopoulos W.B."/>
            <person name="Clum A."/>
            <person name="Lindquist E."/>
            <person name="Daum C."/>
            <person name="Ramamoorthy G.K."/>
            <person name="Gryganskyi A."/>
            <person name="Culley D."/>
            <person name="Magnuson J.K."/>
            <person name="James T.Y."/>
            <person name="O'Malley M.A."/>
            <person name="Stajich J.E."/>
            <person name="Spatafora J.W."/>
            <person name="Visel A."/>
            <person name="Grigoriev I.V."/>
        </authorList>
    </citation>
    <scope>NUCLEOTIDE SEQUENCE [LARGE SCALE GENOMIC DNA]</scope>
    <source>
        <strain evidence="3 4">S4</strain>
    </source>
</reference>
<dbReference type="OrthoDB" id="75801at2759"/>